<reference evidence="2" key="1">
    <citation type="submission" date="2019-03" db="EMBL/GenBank/DDBJ databases">
        <title>Single cell metagenomics reveals metabolic interactions within the superorganism composed of flagellate Streblomastix strix and complex community of Bacteroidetes bacteria on its surface.</title>
        <authorList>
            <person name="Treitli S.C."/>
            <person name="Kolisko M."/>
            <person name="Husnik F."/>
            <person name="Keeling P."/>
            <person name="Hampl V."/>
        </authorList>
    </citation>
    <scope>NUCLEOTIDE SEQUENCE</scope>
    <source>
        <strain evidence="2">STM</strain>
    </source>
</reference>
<dbReference type="InterPro" id="IPR045530">
    <property type="entry name" value="DO-GTPase1"/>
</dbReference>
<evidence type="ECO:0000313" key="2">
    <source>
        <dbReference type="EMBL" id="KAA6320342.1"/>
    </source>
</evidence>
<accession>A0A5J4QFS3</accession>
<dbReference type="InterPro" id="IPR027417">
    <property type="entry name" value="P-loop_NTPase"/>
</dbReference>
<proteinExistence type="predicted"/>
<dbReference type="EMBL" id="SNRY01003618">
    <property type="protein sequence ID" value="KAA6320342.1"/>
    <property type="molecule type" value="Genomic_DNA"/>
</dbReference>
<organism evidence="2">
    <name type="scientific">termite gut metagenome</name>
    <dbReference type="NCBI Taxonomy" id="433724"/>
    <lineage>
        <taxon>unclassified sequences</taxon>
        <taxon>metagenomes</taxon>
        <taxon>organismal metagenomes</taxon>
    </lineage>
</organism>
<gene>
    <name evidence="2" type="ORF">EZS27_029873</name>
</gene>
<evidence type="ECO:0000259" key="1">
    <source>
        <dbReference type="Pfam" id="PF19975"/>
    </source>
</evidence>
<protein>
    <recommendedName>
        <fullName evidence="1">Double-GTPase 1 domain-containing protein</fullName>
    </recommendedName>
</protein>
<name>A0A5J4QFS3_9ZZZZ</name>
<feature type="domain" description="Double-GTPase 1" evidence="1">
    <location>
        <begin position="7"/>
        <end position="273"/>
    </location>
</feature>
<dbReference type="AlphaFoldDB" id="A0A5J4QFS3"/>
<sequence length="277" mass="31732">MENNNILIIGGPNSGKTHFGGQLYLRFRSDEYNYKISTPPQDLTVFQEVVDCLSNGCSASRSNVDLHRNLSLEIIDSKNDVTFISFPDYGGEQVKRIVDNRRINALWQNQIENSDKWMFFIRLNDIPEIEDIVNRPLPEKVSVKDKGKLPFKLSDHAFYIELLQMLLYAKKVSNKQNIVIPRLMIVLSCWDLLNAEGTTPSEILKSKLPMFYEFITNSWDKNNLYIVGLSSTEKTLDSKIPDNDYLDKNPENFGYAILPDGTKEKDLTTLISKIIGQ</sequence>
<comment type="caution">
    <text evidence="2">The sequence shown here is derived from an EMBL/GenBank/DDBJ whole genome shotgun (WGS) entry which is preliminary data.</text>
</comment>
<dbReference type="SUPFAM" id="SSF52540">
    <property type="entry name" value="P-loop containing nucleoside triphosphate hydrolases"/>
    <property type="match status" value="1"/>
</dbReference>
<dbReference type="Pfam" id="PF19975">
    <property type="entry name" value="DO-GTPase1"/>
    <property type="match status" value="1"/>
</dbReference>